<dbReference type="GO" id="GO:0000166">
    <property type="term" value="F:nucleotide binding"/>
    <property type="evidence" value="ECO:0007669"/>
    <property type="project" value="UniProtKB-KW"/>
</dbReference>
<dbReference type="PANTHER" id="PTHR34139:SF1">
    <property type="entry name" value="RNASE MJ1380-RELATED"/>
    <property type="match status" value="1"/>
</dbReference>
<evidence type="ECO:0000256" key="6">
    <source>
        <dbReference type="ARBA" id="ARBA00024207"/>
    </source>
</evidence>
<dbReference type="Pfam" id="PF01934">
    <property type="entry name" value="HepT-like"/>
    <property type="match status" value="1"/>
</dbReference>
<protein>
    <recommendedName>
        <fullName evidence="8">DUF86 domain-containing protein</fullName>
    </recommendedName>
</protein>
<dbReference type="InterPro" id="IPR008201">
    <property type="entry name" value="HepT-like"/>
</dbReference>
<evidence type="ECO:0000256" key="5">
    <source>
        <dbReference type="ARBA" id="ARBA00022801"/>
    </source>
</evidence>
<evidence type="ECO:0000313" key="7">
    <source>
        <dbReference type="EMBL" id="ACE03823.1"/>
    </source>
</evidence>
<reference evidence="7" key="1">
    <citation type="submission" date="2008-06" db="EMBL/GenBank/DDBJ databases">
        <title>Complete sequence of Chlorobium phaeobacteroides BS1.</title>
        <authorList>
            <consortium name="US DOE Joint Genome Institute"/>
            <person name="Lucas S."/>
            <person name="Copeland A."/>
            <person name="Lapidus A."/>
            <person name="Glavina del Rio T."/>
            <person name="Dalin E."/>
            <person name="Tice H."/>
            <person name="Bruce D."/>
            <person name="Goodwin L."/>
            <person name="Pitluck S."/>
            <person name="Schmutz J."/>
            <person name="Larimer F."/>
            <person name="Land M."/>
            <person name="Hauser L."/>
            <person name="Kyrpides N."/>
            <person name="Ovchinnikova G."/>
            <person name="Li T."/>
            <person name="Liu Z."/>
            <person name="Zhao F."/>
            <person name="Overmann J."/>
            <person name="Bryant D.A."/>
            <person name="Richardson P."/>
        </authorList>
    </citation>
    <scope>NUCLEOTIDE SEQUENCE [LARGE SCALE GENOMIC DNA]</scope>
    <source>
        <strain evidence="7">BS1</strain>
    </source>
</reference>
<dbReference type="KEGG" id="cpb:Cphamn1_0872"/>
<comment type="similarity">
    <text evidence="6">Belongs to the HepT RNase toxin family.</text>
</comment>
<accession>B3EPE5</accession>
<dbReference type="EMBL" id="CP001101">
    <property type="protein sequence ID" value="ACE03823.1"/>
    <property type="molecule type" value="Genomic_DNA"/>
</dbReference>
<dbReference type="GO" id="GO:0016787">
    <property type="term" value="F:hydrolase activity"/>
    <property type="evidence" value="ECO:0007669"/>
    <property type="project" value="UniProtKB-KW"/>
</dbReference>
<dbReference type="AlphaFoldDB" id="B3EPE5"/>
<dbReference type="InterPro" id="IPR037038">
    <property type="entry name" value="HepT-like_sf"/>
</dbReference>
<evidence type="ECO:0000256" key="4">
    <source>
        <dbReference type="ARBA" id="ARBA00022741"/>
    </source>
</evidence>
<dbReference type="GO" id="GO:0110001">
    <property type="term" value="C:toxin-antitoxin complex"/>
    <property type="evidence" value="ECO:0007669"/>
    <property type="project" value="InterPro"/>
</dbReference>
<dbReference type="STRING" id="331678.Cphamn1_0872"/>
<dbReference type="PANTHER" id="PTHR34139">
    <property type="entry name" value="UPF0331 PROTEIN MJ0127"/>
    <property type="match status" value="1"/>
</dbReference>
<dbReference type="InterPro" id="IPR051813">
    <property type="entry name" value="HepT_RNase_toxin"/>
</dbReference>
<evidence type="ECO:0008006" key="8">
    <source>
        <dbReference type="Google" id="ProtNLM"/>
    </source>
</evidence>
<dbReference type="OrthoDB" id="955324at2"/>
<keyword evidence="1" id="KW-0597">Phosphoprotein</keyword>
<dbReference type="eggNOG" id="COG2361">
    <property type="taxonomic scope" value="Bacteria"/>
</dbReference>
<organism evidence="7">
    <name type="scientific">Chlorobium phaeobacteroides (strain BS1)</name>
    <dbReference type="NCBI Taxonomy" id="331678"/>
    <lineage>
        <taxon>Bacteria</taxon>
        <taxon>Pseudomonadati</taxon>
        <taxon>Chlorobiota</taxon>
        <taxon>Chlorobiia</taxon>
        <taxon>Chlorobiales</taxon>
        <taxon>Chlorobiaceae</taxon>
        <taxon>Chlorobium/Pelodictyon group</taxon>
        <taxon>Chlorobium</taxon>
    </lineage>
</organism>
<evidence type="ECO:0000256" key="2">
    <source>
        <dbReference type="ARBA" id="ARBA00022649"/>
    </source>
</evidence>
<dbReference type="HOGENOM" id="CLU_142825_3_2_10"/>
<keyword evidence="3" id="KW-0540">Nuclease</keyword>
<keyword evidence="4" id="KW-0547">Nucleotide-binding</keyword>
<dbReference type="Gene3D" id="1.20.120.580">
    <property type="entry name" value="bsu32300-like"/>
    <property type="match status" value="1"/>
</dbReference>
<dbReference type="GO" id="GO:0004540">
    <property type="term" value="F:RNA nuclease activity"/>
    <property type="evidence" value="ECO:0007669"/>
    <property type="project" value="InterPro"/>
</dbReference>
<proteinExistence type="inferred from homology"/>
<evidence type="ECO:0000256" key="1">
    <source>
        <dbReference type="ARBA" id="ARBA00022553"/>
    </source>
</evidence>
<evidence type="ECO:0000256" key="3">
    <source>
        <dbReference type="ARBA" id="ARBA00022722"/>
    </source>
</evidence>
<name>B3EPE5_CHLPB</name>
<gene>
    <name evidence="7" type="ordered locus">Cphamn1_0872</name>
</gene>
<sequence>MSRRDPLIRVHHMLGNAREAVNMVRGRSRNDLETDRMLNLALVRLMEVIGEAAARVPADFQAGYNQVPWRDIADLRNRLIHGYDAINFDILWTIIQDDLPPLIRHLEAIVSEKT</sequence>
<keyword evidence="5" id="KW-0378">Hydrolase</keyword>
<keyword evidence="2" id="KW-1277">Toxin-antitoxin system</keyword>